<dbReference type="Pfam" id="PF01925">
    <property type="entry name" value="TauE"/>
    <property type="match status" value="1"/>
</dbReference>
<feature type="transmembrane region" description="Helical" evidence="5">
    <location>
        <begin position="228"/>
        <end position="247"/>
    </location>
</feature>
<organism evidence="6">
    <name type="scientific">freshwater metagenome</name>
    <dbReference type="NCBI Taxonomy" id="449393"/>
    <lineage>
        <taxon>unclassified sequences</taxon>
        <taxon>metagenomes</taxon>
        <taxon>ecological metagenomes</taxon>
    </lineage>
</organism>
<evidence type="ECO:0008006" key="7">
    <source>
        <dbReference type="Google" id="ProtNLM"/>
    </source>
</evidence>
<evidence type="ECO:0000256" key="1">
    <source>
        <dbReference type="ARBA" id="ARBA00004141"/>
    </source>
</evidence>
<dbReference type="GO" id="GO:0016020">
    <property type="term" value="C:membrane"/>
    <property type="evidence" value="ECO:0007669"/>
    <property type="project" value="UniProtKB-SubCell"/>
</dbReference>
<sequence length="248" mass="25653">MEILGALIAGTFIGGVLGFVGAGGAMLAVPILIYGFGFEPSVASTAALAVVGSAALSGASAKIKTKQIYYRDATVIWAIGLTTNIGFSSLVHRLSEDFIAIGFSVVIIFAGLSMLGAPLTTIHKRMSWPVLIGVSLLIGSITGLFGIGGGFLVIPVLVLGFGTSHVIAAGTALLVIAMNSATALLGHNALWSEVSWHIPLVMGASAVVVAQIASRIKLPIQDSLLRKIFAYLLFSVAIFSLVERLFIA</sequence>
<evidence type="ECO:0000256" key="5">
    <source>
        <dbReference type="SAM" id="Phobius"/>
    </source>
</evidence>
<feature type="transmembrane region" description="Helical" evidence="5">
    <location>
        <begin position="98"/>
        <end position="119"/>
    </location>
</feature>
<protein>
    <recommendedName>
        <fullName evidence="7">Membrane transporter protein</fullName>
    </recommendedName>
</protein>
<dbReference type="InterPro" id="IPR002781">
    <property type="entry name" value="TM_pro_TauE-like"/>
</dbReference>
<gene>
    <name evidence="6" type="ORF">GM50_11965</name>
</gene>
<dbReference type="PANTHER" id="PTHR43701">
    <property type="entry name" value="MEMBRANE TRANSPORTER PROTEIN MJ0441-RELATED"/>
    <property type="match status" value="1"/>
</dbReference>
<evidence type="ECO:0000256" key="4">
    <source>
        <dbReference type="ARBA" id="ARBA00023136"/>
    </source>
</evidence>
<dbReference type="InterPro" id="IPR051598">
    <property type="entry name" value="TSUP/Inactive_protease-like"/>
</dbReference>
<feature type="transmembrane region" description="Helical" evidence="5">
    <location>
        <begin position="131"/>
        <end position="154"/>
    </location>
</feature>
<dbReference type="AlphaFoldDB" id="A0A094Q5E3"/>
<comment type="caution">
    <text evidence="6">The sequence shown here is derived from an EMBL/GenBank/DDBJ whole genome shotgun (WGS) entry which is preliminary data.</text>
</comment>
<keyword evidence="4 5" id="KW-0472">Membrane</keyword>
<evidence type="ECO:0000256" key="3">
    <source>
        <dbReference type="ARBA" id="ARBA00022989"/>
    </source>
</evidence>
<evidence type="ECO:0000256" key="2">
    <source>
        <dbReference type="ARBA" id="ARBA00022692"/>
    </source>
</evidence>
<feature type="transmembrane region" description="Helical" evidence="5">
    <location>
        <begin position="73"/>
        <end position="92"/>
    </location>
</feature>
<reference evidence="6" key="1">
    <citation type="submission" date="2014-05" db="EMBL/GenBank/DDBJ databases">
        <title>Key roles for freshwater Actinobacteria revealed by deep metagenomic sequencing.</title>
        <authorList>
            <person name="Ghai R."/>
            <person name="Mizuno C.M."/>
            <person name="Picazo A."/>
            <person name="Camacho A."/>
            <person name="Rodriguez-Valera F."/>
        </authorList>
    </citation>
    <scope>NUCLEOTIDE SEQUENCE</scope>
</reference>
<name>A0A094Q5E3_9ZZZZ</name>
<dbReference type="PANTHER" id="PTHR43701:SF2">
    <property type="entry name" value="MEMBRANE TRANSPORTER PROTEIN YJNA-RELATED"/>
    <property type="match status" value="1"/>
</dbReference>
<keyword evidence="2 5" id="KW-0812">Transmembrane</keyword>
<feature type="transmembrane region" description="Helical" evidence="5">
    <location>
        <begin position="198"/>
        <end position="216"/>
    </location>
</feature>
<evidence type="ECO:0000313" key="6">
    <source>
        <dbReference type="EMBL" id="KGA17314.1"/>
    </source>
</evidence>
<feature type="transmembrane region" description="Helical" evidence="5">
    <location>
        <begin position="12"/>
        <end position="36"/>
    </location>
</feature>
<comment type="subcellular location">
    <subcellularLocation>
        <location evidence="1">Membrane</location>
        <topology evidence="1">Multi-pass membrane protein</topology>
    </subcellularLocation>
</comment>
<accession>A0A094Q5E3</accession>
<keyword evidence="3 5" id="KW-1133">Transmembrane helix</keyword>
<dbReference type="EMBL" id="JNSK01000045">
    <property type="protein sequence ID" value="KGA17314.1"/>
    <property type="molecule type" value="Genomic_DNA"/>
</dbReference>
<proteinExistence type="predicted"/>
<feature type="transmembrane region" description="Helical" evidence="5">
    <location>
        <begin position="166"/>
        <end position="186"/>
    </location>
</feature>